<comment type="caution">
    <text evidence="1">The sequence shown here is derived from an EMBL/GenBank/DDBJ whole genome shotgun (WGS) entry which is preliminary data.</text>
</comment>
<dbReference type="GO" id="GO:0008242">
    <property type="term" value="F:omega peptidase activity"/>
    <property type="evidence" value="ECO:0007669"/>
    <property type="project" value="TreeGrafter"/>
</dbReference>
<sequence length="293" mass="31880">MCRWLAYISPTEPTLLSDLLITPPNALTKQTHAHYLPGLLPHHPADLQDADRLLTARNSLYNIDGFAVNNHPFVFGRHALMHNGAIAGLVHLKRHLYAQLSDAAIAGIGGSADSELFAALYMTLLTSNSSADSDSESGDAAFEKTYPVETMQRALRSAISLLITLQQQILGPARTPNSLNICVTDGVSLVAYRFRNHAVEQPPSLYYSTSAGPTLNRKYPDNACGQDTAERFAGRNVEGHGPHVVVASEPMTYRAEDWTLLGRNCCLMVGEQGGCVVRGVEYGEGWDAEDPDF</sequence>
<dbReference type="SUPFAM" id="SSF56235">
    <property type="entry name" value="N-terminal nucleophile aminohydrolases (Ntn hydrolases)"/>
    <property type="match status" value="1"/>
</dbReference>
<evidence type="ECO:0000313" key="1">
    <source>
        <dbReference type="EMBL" id="TKA29458.1"/>
    </source>
</evidence>
<dbReference type="Proteomes" id="UP000308549">
    <property type="component" value="Unassembled WGS sequence"/>
</dbReference>
<organism evidence="1 2">
    <name type="scientific">Salinomyces thailandicus</name>
    <dbReference type="NCBI Taxonomy" id="706561"/>
    <lineage>
        <taxon>Eukaryota</taxon>
        <taxon>Fungi</taxon>
        <taxon>Dikarya</taxon>
        <taxon>Ascomycota</taxon>
        <taxon>Pezizomycotina</taxon>
        <taxon>Dothideomycetes</taxon>
        <taxon>Dothideomycetidae</taxon>
        <taxon>Mycosphaerellales</taxon>
        <taxon>Teratosphaeriaceae</taxon>
        <taxon>Salinomyces</taxon>
    </lineage>
</organism>
<dbReference type="Gene3D" id="3.60.20.10">
    <property type="entry name" value="Glutamine Phosphoribosylpyrophosphate, subunit 1, domain 1"/>
    <property type="match status" value="2"/>
</dbReference>
<evidence type="ECO:0008006" key="3">
    <source>
        <dbReference type="Google" id="ProtNLM"/>
    </source>
</evidence>
<dbReference type="GO" id="GO:0006751">
    <property type="term" value="P:glutathione catabolic process"/>
    <property type="evidence" value="ECO:0007669"/>
    <property type="project" value="TreeGrafter"/>
</dbReference>
<dbReference type="AlphaFoldDB" id="A0A4U0U3F3"/>
<evidence type="ECO:0000313" key="2">
    <source>
        <dbReference type="Proteomes" id="UP000308549"/>
    </source>
</evidence>
<dbReference type="PANTHER" id="PTHR43187:SF1">
    <property type="entry name" value="GLUTAMINE AMIDOTRANSFERASE DUG3-RELATED"/>
    <property type="match status" value="1"/>
</dbReference>
<dbReference type="InterPro" id="IPR029055">
    <property type="entry name" value="Ntn_hydrolases_N"/>
</dbReference>
<gene>
    <name evidence="1" type="ORF">B0A50_03471</name>
</gene>
<name>A0A4U0U3F3_9PEZI</name>
<keyword evidence="2" id="KW-1185">Reference proteome</keyword>
<protein>
    <recommendedName>
        <fullName evidence="3">Glutamine amidotransferase type-2 domain-containing protein</fullName>
    </recommendedName>
</protein>
<dbReference type="OrthoDB" id="444432at2759"/>
<accession>A0A4U0U3F3</accession>
<dbReference type="InterPro" id="IPR052373">
    <property type="entry name" value="Gamma-glu_amide_hydrolase"/>
</dbReference>
<reference evidence="1 2" key="1">
    <citation type="submission" date="2017-03" db="EMBL/GenBank/DDBJ databases">
        <title>Genomes of endolithic fungi from Antarctica.</title>
        <authorList>
            <person name="Coleine C."/>
            <person name="Masonjones S."/>
            <person name="Stajich J.E."/>
        </authorList>
    </citation>
    <scope>NUCLEOTIDE SEQUENCE [LARGE SCALE GENOMIC DNA]</scope>
    <source>
        <strain evidence="1 2">CCFEE 6315</strain>
    </source>
</reference>
<dbReference type="PANTHER" id="PTHR43187">
    <property type="entry name" value="GLUTAMINE AMIDOTRANSFERASE DUG3-RELATED"/>
    <property type="match status" value="1"/>
</dbReference>
<proteinExistence type="predicted"/>
<dbReference type="GO" id="GO:0005737">
    <property type="term" value="C:cytoplasm"/>
    <property type="evidence" value="ECO:0007669"/>
    <property type="project" value="TreeGrafter"/>
</dbReference>
<dbReference type="EMBL" id="NAJL01000014">
    <property type="protein sequence ID" value="TKA29458.1"/>
    <property type="molecule type" value="Genomic_DNA"/>
</dbReference>
<dbReference type="GO" id="GO:0061672">
    <property type="term" value="C:glutathione hydrolase complex"/>
    <property type="evidence" value="ECO:0007669"/>
    <property type="project" value="TreeGrafter"/>
</dbReference>